<sequence length="258" mass="28446">MGSPEEVATTVDHGTNSLQQGDVAQEKVSCQKAKELGFIEETPPNSTNTSDVDPRCGPENQIPQSESISKLTGQKRPRDTKTMKGSLHKPFRSPLRLVQHPTIQLFSDSNTGIKHTGSGPPAFKETLSDTPSDSQLPKQTYGSPQPQGSTSHSPTLASTSVQKKGSLGVRRTFRSPLIRDDCALQYSNNIAYAHLIQVQALQARIAELQSSIRKGLQILRQQEKNDTPLEDLIDKWRKASQEGAKVLLEKYMAQEQLF</sequence>
<feature type="compositionally biased region" description="Polar residues" evidence="1">
    <location>
        <begin position="61"/>
        <end position="72"/>
    </location>
</feature>
<protein>
    <recommendedName>
        <fullName evidence="4">Swi5-dependent recombination DNA repair protein 1 homolog</fullName>
    </recommendedName>
</protein>
<evidence type="ECO:0000256" key="1">
    <source>
        <dbReference type="SAM" id="MobiDB-lite"/>
    </source>
</evidence>
<evidence type="ECO:0000313" key="3">
    <source>
        <dbReference type="Proteomes" id="UP000749646"/>
    </source>
</evidence>
<organism evidence="2 3">
    <name type="scientific">Modicella reniformis</name>
    <dbReference type="NCBI Taxonomy" id="1440133"/>
    <lineage>
        <taxon>Eukaryota</taxon>
        <taxon>Fungi</taxon>
        <taxon>Fungi incertae sedis</taxon>
        <taxon>Mucoromycota</taxon>
        <taxon>Mortierellomycotina</taxon>
        <taxon>Mortierellomycetes</taxon>
        <taxon>Mortierellales</taxon>
        <taxon>Mortierellaceae</taxon>
        <taxon>Modicella</taxon>
    </lineage>
</organism>
<feature type="region of interest" description="Disordered" evidence="1">
    <location>
        <begin position="1"/>
        <end position="165"/>
    </location>
</feature>
<dbReference type="AlphaFoldDB" id="A0A9P6SSW8"/>
<comment type="caution">
    <text evidence="2">The sequence shown here is derived from an EMBL/GenBank/DDBJ whole genome shotgun (WGS) entry which is preliminary data.</text>
</comment>
<evidence type="ECO:0008006" key="4">
    <source>
        <dbReference type="Google" id="ProtNLM"/>
    </source>
</evidence>
<gene>
    <name evidence="2" type="ORF">BGZ65_006167</name>
</gene>
<dbReference type="OrthoDB" id="27934at2759"/>
<dbReference type="EMBL" id="JAAAHW010000874">
    <property type="protein sequence ID" value="KAF9998326.1"/>
    <property type="molecule type" value="Genomic_DNA"/>
</dbReference>
<feature type="non-terminal residue" evidence="2">
    <location>
        <position position="258"/>
    </location>
</feature>
<feature type="compositionally biased region" description="Polar residues" evidence="1">
    <location>
        <begin position="128"/>
        <end position="163"/>
    </location>
</feature>
<feature type="compositionally biased region" description="Polar residues" evidence="1">
    <location>
        <begin position="12"/>
        <end position="22"/>
    </location>
</feature>
<keyword evidence="3" id="KW-1185">Reference proteome</keyword>
<evidence type="ECO:0000313" key="2">
    <source>
        <dbReference type="EMBL" id="KAF9998326.1"/>
    </source>
</evidence>
<proteinExistence type="predicted"/>
<name>A0A9P6SSW8_9FUNG</name>
<feature type="compositionally biased region" description="Polar residues" evidence="1">
    <location>
        <begin position="101"/>
        <end position="113"/>
    </location>
</feature>
<dbReference type="Gene3D" id="6.10.140.1020">
    <property type="match status" value="1"/>
</dbReference>
<dbReference type="Proteomes" id="UP000749646">
    <property type="component" value="Unassembled WGS sequence"/>
</dbReference>
<reference evidence="2" key="1">
    <citation type="journal article" date="2020" name="Fungal Divers.">
        <title>Resolving the Mortierellaceae phylogeny through synthesis of multi-gene phylogenetics and phylogenomics.</title>
        <authorList>
            <person name="Vandepol N."/>
            <person name="Liber J."/>
            <person name="Desiro A."/>
            <person name="Na H."/>
            <person name="Kennedy M."/>
            <person name="Barry K."/>
            <person name="Grigoriev I.V."/>
            <person name="Miller A.N."/>
            <person name="O'Donnell K."/>
            <person name="Stajich J.E."/>
            <person name="Bonito G."/>
        </authorList>
    </citation>
    <scope>NUCLEOTIDE SEQUENCE</scope>
    <source>
        <strain evidence="2">MES-2147</strain>
    </source>
</reference>
<accession>A0A9P6SSW8</accession>